<comment type="caution">
    <text evidence="1">The sequence shown here is derived from an EMBL/GenBank/DDBJ whole genome shotgun (WGS) entry which is preliminary data.</text>
</comment>
<evidence type="ECO:0000313" key="1">
    <source>
        <dbReference type="EMBL" id="MDS3861958.1"/>
    </source>
</evidence>
<protein>
    <recommendedName>
        <fullName evidence="3">Fluorescence recovery protein</fullName>
    </recommendedName>
</protein>
<dbReference type="InterPro" id="IPR041601">
    <property type="entry name" value="FRP"/>
</dbReference>
<name>A0AAE4JY96_9CYAN</name>
<dbReference type="RefSeq" id="WP_322879179.1">
    <property type="nucleotide sequence ID" value="NZ_JAVMIP010000019.1"/>
</dbReference>
<dbReference type="InterPro" id="IPR053747">
    <property type="entry name" value="Fluoresc_Recovery_Reg"/>
</dbReference>
<accession>A0AAE4JY96</accession>
<dbReference type="Proteomes" id="UP001268256">
    <property type="component" value="Unassembled WGS sequence"/>
</dbReference>
<evidence type="ECO:0000313" key="2">
    <source>
        <dbReference type="Proteomes" id="UP001268256"/>
    </source>
</evidence>
<keyword evidence="2" id="KW-1185">Reference proteome</keyword>
<organism evidence="1 2">
    <name type="scientific">Pseudocalidococcus azoricus BACA0444</name>
    <dbReference type="NCBI Taxonomy" id="2918990"/>
    <lineage>
        <taxon>Bacteria</taxon>
        <taxon>Bacillati</taxon>
        <taxon>Cyanobacteriota</taxon>
        <taxon>Cyanophyceae</taxon>
        <taxon>Acaryochloridales</taxon>
        <taxon>Thermosynechococcaceae</taxon>
        <taxon>Pseudocalidococcus</taxon>
        <taxon>Pseudocalidococcus azoricus</taxon>
    </lineage>
</organism>
<sequence>MLQIKDTGWSEKEKAVAQASLKLAREREIASLMLEVSHQANGMTTLDDLWKLHDFLSARRYDIEGKYEDEYSVLIFVLARLVKEGWLLAEELKGLEEDKLTKVTVLARM</sequence>
<evidence type="ECO:0008006" key="3">
    <source>
        <dbReference type="Google" id="ProtNLM"/>
    </source>
</evidence>
<gene>
    <name evidence="1" type="ORF">RIF25_14230</name>
</gene>
<dbReference type="Gene3D" id="6.10.140.1840">
    <property type="match status" value="1"/>
</dbReference>
<proteinExistence type="predicted"/>
<dbReference type="Pfam" id="PF18032">
    <property type="entry name" value="FRP"/>
    <property type="match status" value="1"/>
</dbReference>
<reference evidence="2" key="1">
    <citation type="submission" date="2023-07" db="EMBL/GenBank/DDBJ databases">
        <authorList>
            <person name="Luz R."/>
            <person name="Cordeiro R."/>
            <person name="Fonseca A."/>
            <person name="Goncalves V."/>
        </authorList>
    </citation>
    <scope>NUCLEOTIDE SEQUENCE [LARGE SCALE GENOMIC DNA]</scope>
    <source>
        <strain evidence="2">BACA0444</strain>
    </source>
</reference>
<dbReference type="AlphaFoldDB" id="A0AAE4JY96"/>
<dbReference type="EMBL" id="JAVMIP010000019">
    <property type="protein sequence ID" value="MDS3861958.1"/>
    <property type="molecule type" value="Genomic_DNA"/>
</dbReference>
<dbReference type="GO" id="GO:0042651">
    <property type="term" value="C:thylakoid membrane"/>
    <property type="evidence" value="ECO:0007669"/>
    <property type="project" value="InterPro"/>
</dbReference>